<dbReference type="Gene3D" id="3.40.50.10440">
    <property type="entry name" value="Dihydroxyacetone kinase, domain 1"/>
    <property type="match status" value="1"/>
</dbReference>
<gene>
    <name evidence="3" type="ORF">IAA21_12055</name>
</gene>
<dbReference type="InterPro" id="IPR050270">
    <property type="entry name" value="DegV_domain_contain"/>
</dbReference>
<proteinExistence type="predicted"/>
<dbReference type="PROSITE" id="PS51482">
    <property type="entry name" value="DEGV"/>
    <property type="match status" value="1"/>
</dbReference>
<evidence type="ECO:0000313" key="4">
    <source>
        <dbReference type="Proteomes" id="UP000824041"/>
    </source>
</evidence>
<comment type="function">
    <text evidence="1">May bind long-chain fatty acids, such as palmitate, and may play a role in lipid transport or fatty acid metabolism.</text>
</comment>
<dbReference type="Pfam" id="PF02645">
    <property type="entry name" value="DegV"/>
    <property type="match status" value="1"/>
</dbReference>
<organism evidence="3 4">
    <name type="scientific">Candidatus Blautia faecigallinarum</name>
    <dbReference type="NCBI Taxonomy" id="2838488"/>
    <lineage>
        <taxon>Bacteria</taxon>
        <taxon>Bacillati</taxon>
        <taxon>Bacillota</taxon>
        <taxon>Clostridia</taxon>
        <taxon>Lachnospirales</taxon>
        <taxon>Lachnospiraceae</taxon>
        <taxon>Blautia</taxon>
    </lineage>
</organism>
<dbReference type="GO" id="GO:0008289">
    <property type="term" value="F:lipid binding"/>
    <property type="evidence" value="ECO:0007669"/>
    <property type="project" value="UniProtKB-KW"/>
</dbReference>
<dbReference type="Proteomes" id="UP000824041">
    <property type="component" value="Unassembled WGS sequence"/>
</dbReference>
<accession>A0A9D2IUB3</accession>
<dbReference type="AlphaFoldDB" id="A0A9D2IUB3"/>
<comment type="caution">
    <text evidence="3">The sequence shown here is derived from an EMBL/GenBank/DDBJ whole genome shotgun (WGS) entry which is preliminary data.</text>
</comment>
<evidence type="ECO:0000313" key="3">
    <source>
        <dbReference type="EMBL" id="HIZ23506.1"/>
    </source>
</evidence>
<dbReference type="PANTHER" id="PTHR33434:SF3">
    <property type="entry name" value="DEGV DOMAIN-CONTAINING PROTEIN YITS"/>
    <property type="match status" value="1"/>
</dbReference>
<dbReference type="SUPFAM" id="SSF82549">
    <property type="entry name" value="DAK1/DegV-like"/>
    <property type="match status" value="1"/>
</dbReference>
<reference evidence="3" key="2">
    <citation type="submission" date="2021-04" db="EMBL/GenBank/DDBJ databases">
        <authorList>
            <person name="Gilroy R."/>
        </authorList>
    </citation>
    <scope>NUCLEOTIDE SEQUENCE</scope>
    <source>
        <strain evidence="3">14324</strain>
    </source>
</reference>
<protein>
    <submittedName>
        <fullName evidence="3">DegV family protein</fullName>
    </submittedName>
</protein>
<keyword evidence="2" id="KW-0446">Lipid-binding</keyword>
<dbReference type="Gene3D" id="2.20.28.50">
    <property type="entry name" value="degv family protein"/>
    <property type="match status" value="1"/>
</dbReference>
<dbReference type="InterPro" id="IPR003797">
    <property type="entry name" value="DegV"/>
</dbReference>
<dbReference type="Gene3D" id="3.30.1180.10">
    <property type="match status" value="1"/>
</dbReference>
<sequence length="289" mass="32285">MRDYVITTDNNSDLPESYYQEHGVGCTYLSYAMDGVNYTHDNFLPDHEFYDRMRNGSLPTTAQVNPENVKKLMEPYLKEGKDILHIAFSSGLSGSYNSTRIAAQDLMEEYPERKIIVVDSLAASLGQGLLVYLAQEKKEAGEDMETVAKWAQDNRDHMVHLFTVDDLDHLYRGGRVSKTTAVLGGMLNIKPVMHVDNAGKLIPIGKVRGRKKALLELVRIMDEKLGSHKDSCDTIFISHGDCQEDAQFVVDKVKEKYPIKTVVMNYVCATIGAHSGPGTVALFFVGDEK</sequence>
<dbReference type="PANTHER" id="PTHR33434">
    <property type="entry name" value="DEGV DOMAIN-CONTAINING PROTEIN DR_1986-RELATED"/>
    <property type="match status" value="1"/>
</dbReference>
<name>A0A9D2IUB3_9FIRM</name>
<evidence type="ECO:0000256" key="1">
    <source>
        <dbReference type="ARBA" id="ARBA00003238"/>
    </source>
</evidence>
<dbReference type="InterPro" id="IPR043168">
    <property type="entry name" value="DegV_C"/>
</dbReference>
<dbReference type="EMBL" id="DXBU01000158">
    <property type="protein sequence ID" value="HIZ23506.1"/>
    <property type="molecule type" value="Genomic_DNA"/>
</dbReference>
<reference evidence="3" key="1">
    <citation type="journal article" date="2021" name="PeerJ">
        <title>Extensive microbial diversity within the chicken gut microbiome revealed by metagenomics and culture.</title>
        <authorList>
            <person name="Gilroy R."/>
            <person name="Ravi A."/>
            <person name="Getino M."/>
            <person name="Pursley I."/>
            <person name="Horton D.L."/>
            <person name="Alikhan N.F."/>
            <person name="Baker D."/>
            <person name="Gharbi K."/>
            <person name="Hall N."/>
            <person name="Watson M."/>
            <person name="Adriaenssens E.M."/>
            <person name="Foster-Nyarko E."/>
            <person name="Jarju S."/>
            <person name="Secka A."/>
            <person name="Antonio M."/>
            <person name="Oren A."/>
            <person name="Chaudhuri R.R."/>
            <person name="La Ragione R."/>
            <person name="Hildebrand F."/>
            <person name="Pallen M.J."/>
        </authorList>
    </citation>
    <scope>NUCLEOTIDE SEQUENCE</scope>
    <source>
        <strain evidence="3">14324</strain>
    </source>
</reference>
<dbReference type="NCBIfam" id="TIGR00762">
    <property type="entry name" value="DegV"/>
    <property type="match status" value="1"/>
</dbReference>
<evidence type="ECO:0000256" key="2">
    <source>
        <dbReference type="ARBA" id="ARBA00023121"/>
    </source>
</evidence>